<evidence type="ECO:0000313" key="1">
    <source>
        <dbReference type="EMBL" id="QNN53773.1"/>
    </source>
</evidence>
<gene>
    <name evidence="1" type="ORF">H9L09_05015</name>
</gene>
<dbReference type="KEGG" id="nmes:H9L09_05015"/>
<dbReference type="Proteomes" id="UP000515947">
    <property type="component" value="Chromosome"/>
</dbReference>
<dbReference type="AlphaFoldDB" id="A0A7G9RDU8"/>
<protein>
    <recommendedName>
        <fullName evidence="3">NIPSNAP family protein</fullName>
    </recommendedName>
</protein>
<dbReference type="SUPFAM" id="SSF54909">
    <property type="entry name" value="Dimeric alpha+beta barrel"/>
    <property type="match status" value="1"/>
</dbReference>
<reference evidence="1 2" key="1">
    <citation type="submission" date="2020-08" db="EMBL/GenBank/DDBJ databases">
        <title>Genome sequence of Nocardioides mesophilus KACC 16243T.</title>
        <authorList>
            <person name="Hyun D.-W."/>
            <person name="Bae J.-W."/>
        </authorList>
    </citation>
    <scope>NUCLEOTIDE SEQUENCE [LARGE SCALE GENOMIC DNA]</scope>
    <source>
        <strain evidence="1 2">KACC 16243</strain>
    </source>
</reference>
<dbReference type="EMBL" id="CP060713">
    <property type="protein sequence ID" value="QNN53773.1"/>
    <property type="molecule type" value="Genomic_DNA"/>
</dbReference>
<evidence type="ECO:0000313" key="2">
    <source>
        <dbReference type="Proteomes" id="UP000515947"/>
    </source>
</evidence>
<keyword evidence="2" id="KW-1185">Reference proteome</keyword>
<proteinExistence type="predicted"/>
<organism evidence="1 2">
    <name type="scientific">Nocardioides mesophilus</name>
    <dbReference type="NCBI Taxonomy" id="433659"/>
    <lineage>
        <taxon>Bacteria</taxon>
        <taxon>Bacillati</taxon>
        <taxon>Actinomycetota</taxon>
        <taxon>Actinomycetes</taxon>
        <taxon>Propionibacteriales</taxon>
        <taxon>Nocardioidaceae</taxon>
        <taxon>Nocardioides</taxon>
    </lineage>
</organism>
<name>A0A7G9RDU8_9ACTN</name>
<sequence length="203" mass="22585">MFIQVIQGKCSRQDEMRALADRWSTEMAPHAIGWLGGTYGFTDDGDMIAVVRFESLEAAQANAARPEQQAWWAQMEQLFDSPPEFHDSDRVLMMMDGGSDEAGFVQVIRGRLRDPDALEAGLHDMETMLHEARPEILGATFAIEPDGSFIETVAFTDEAAAREGEAKAAPDTGAAAEAMRSWEQMVSDMQFMDLHHPWFATRA</sequence>
<accession>A0A7G9RDU8</accession>
<dbReference type="RefSeq" id="WP_187579617.1">
    <property type="nucleotide sequence ID" value="NZ_CP060713.1"/>
</dbReference>
<dbReference type="InterPro" id="IPR011008">
    <property type="entry name" value="Dimeric_a/b-barrel"/>
</dbReference>
<evidence type="ECO:0008006" key="3">
    <source>
        <dbReference type="Google" id="ProtNLM"/>
    </source>
</evidence>